<proteinExistence type="predicted"/>
<dbReference type="OrthoDB" id="6039651at2"/>
<keyword evidence="2" id="KW-1185">Reference proteome</keyword>
<dbReference type="Proteomes" id="UP000281726">
    <property type="component" value="Unassembled WGS sequence"/>
</dbReference>
<evidence type="ECO:0000313" key="1">
    <source>
        <dbReference type="EMBL" id="RKN48452.1"/>
    </source>
</evidence>
<sequence length="94" mass="11367">MADWDWSEDQYVQCLHDERRRFAWVMRRYGGLDATQAEATALRQYPFQASDAPYRGLVFHDDAWHWAMLRIYGERYWTQHPELVEPPADYRALD</sequence>
<organism evidence="1 2">
    <name type="scientific">Micromonospora endolithica</name>
    <dbReference type="NCBI Taxonomy" id="230091"/>
    <lineage>
        <taxon>Bacteria</taxon>
        <taxon>Bacillati</taxon>
        <taxon>Actinomycetota</taxon>
        <taxon>Actinomycetes</taxon>
        <taxon>Micromonosporales</taxon>
        <taxon>Micromonosporaceae</taxon>
        <taxon>Micromonospora</taxon>
    </lineage>
</organism>
<accession>A0A3A9ZJ97</accession>
<comment type="caution">
    <text evidence="1">The sequence shown here is derived from an EMBL/GenBank/DDBJ whole genome shotgun (WGS) entry which is preliminary data.</text>
</comment>
<dbReference type="AlphaFoldDB" id="A0A3A9ZJ97"/>
<dbReference type="RefSeq" id="WP_120727669.1">
    <property type="nucleotide sequence ID" value="NZ_RBAK01000003.1"/>
</dbReference>
<protein>
    <submittedName>
        <fullName evidence="1">Uncharacterized protein</fullName>
    </submittedName>
</protein>
<gene>
    <name evidence="1" type="ORF">D7223_10680</name>
</gene>
<reference evidence="1 2" key="1">
    <citation type="journal article" date="2004" name="Syst. Appl. Microbiol.">
        <title>Cryptoendolithic actinomycetes from antarctic sandstone rock samples: Micromonospora endolithica sp. nov. and two isolates related to Micromonospora coerulea Jensen 1932.</title>
        <authorList>
            <person name="Hirsch P."/>
            <person name="Mevs U."/>
            <person name="Kroppenstedt R.M."/>
            <person name="Schumann P."/>
            <person name="Stackebrandt E."/>
        </authorList>
    </citation>
    <scope>NUCLEOTIDE SEQUENCE [LARGE SCALE GENOMIC DNA]</scope>
    <source>
        <strain evidence="1 2">JCM 12677</strain>
    </source>
</reference>
<dbReference type="EMBL" id="RBAK01000003">
    <property type="protein sequence ID" value="RKN48452.1"/>
    <property type="molecule type" value="Genomic_DNA"/>
</dbReference>
<name>A0A3A9ZJ97_9ACTN</name>
<evidence type="ECO:0000313" key="2">
    <source>
        <dbReference type="Proteomes" id="UP000281726"/>
    </source>
</evidence>